<name>A0A699SYZ6_TANCI</name>
<proteinExistence type="predicted"/>
<dbReference type="PANTHER" id="PTHR43571">
    <property type="entry name" value="NADP-SPECIFIC GLUTAMATE DEHYDROGENASE 1-RELATED"/>
    <property type="match status" value="1"/>
</dbReference>
<dbReference type="GO" id="GO:0005829">
    <property type="term" value="C:cytosol"/>
    <property type="evidence" value="ECO:0007669"/>
    <property type="project" value="TreeGrafter"/>
</dbReference>
<dbReference type="InterPro" id="IPR036291">
    <property type="entry name" value="NAD(P)-bd_dom_sf"/>
</dbReference>
<accession>A0A699SYZ6</accession>
<dbReference type="GO" id="GO:0006537">
    <property type="term" value="P:glutamate biosynthetic process"/>
    <property type="evidence" value="ECO:0007669"/>
    <property type="project" value="TreeGrafter"/>
</dbReference>
<dbReference type="SUPFAM" id="SSF51735">
    <property type="entry name" value="NAD(P)-binding Rossmann-fold domains"/>
    <property type="match status" value="1"/>
</dbReference>
<organism evidence="2">
    <name type="scientific">Tanacetum cinerariifolium</name>
    <name type="common">Dalmatian daisy</name>
    <name type="synonym">Chrysanthemum cinerariifolium</name>
    <dbReference type="NCBI Taxonomy" id="118510"/>
    <lineage>
        <taxon>Eukaryota</taxon>
        <taxon>Viridiplantae</taxon>
        <taxon>Streptophyta</taxon>
        <taxon>Embryophyta</taxon>
        <taxon>Tracheophyta</taxon>
        <taxon>Spermatophyta</taxon>
        <taxon>Magnoliopsida</taxon>
        <taxon>eudicotyledons</taxon>
        <taxon>Gunneridae</taxon>
        <taxon>Pentapetalae</taxon>
        <taxon>asterids</taxon>
        <taxon>campanulids</taxon>
        <taxon>Asterales</taxon>
        <taxon>Asteraceae</taxon>
        <taxon>Asteroideae</taxon>
        <taxon>Anthemideae</taxon>
        <taxon>Anthemidinae</taxon>
        <taxon>Tanacetum</taxon>
    </lineage>
</organism>
<gene>
    <name evidence="2" type="ORF">Tci_873913</name>
</gene>
<dbReference type="GO" id="GO:0004354">
    <property type="term" value="F:glutamate dehydrogenase (NADP+) activity"/>
    <property type="evidence" value="ECO:0007669"/>
    <property type="project" value="TreeGrafter"/>
</dbReference>
<dbReference type="Pfam" id="PF00208">
    <property type="entry name" value="ELFV_dehydrog"/>
    <property type="match status" value="1"/>
</dbReference>
<evidence type="ECO:0000259" key="1">
    <source>
        <dbReference type="Pfam" id="PF00208"/>
    </source>
</evidence>
<dbReference type="InterPro" id="IPR006096">
    <property type="entry name" value="Glu/Leu/Phe/Val/Trp_DH_C"/>
</dbReference>
<feature type="non-terminal residue" evidence="2">
    <location>
        <position position="71"/>
    </location>
</feature>
<dbReference type="Gene3D" id="3.40.50.720">
    <property type="entry name" value="NAD(P)-binding Rossmann-like Domain"/>
    <property type="match status" value="1"/>
</dbReference>
<dbReference type="AlphaFoldDB" id="A0A699SYZ6"/>
<feature type="domain" description="Glutamate/phenylalanine/leucine/valine/L-tryptophan dehydrogenase C-terminal" evidence="1">
    <location>
        <begin position="5"/>
        <end position="70"/>
    </location>
</feature>
<dbReference type="InterPro" id="IPR050724">
    <property type="entry name" value="Glu_Leu_Phe_Val_DH"/>
</dbReference>
<sequence length="71" mass="8521">MSTYSKGYLVDEDRFDYMKLSFLGDIKAHYRTLRDYTKTYARAKYYDEAKTWNERCDVAFPCASQNEIDHD</sequence>
<evidence type="ECO:0000313" key="2">
    <source>
        <dbReference type="EMBL" id="GFD01944.1"/>
    </source>
</evidence>
<comment type="caution">
    <text evidence="2">The sequence shown here is derived from an EMBL/GenBank/DDBJ whole genome shotgun (WGS) entry which is preliminary data.</text>
</comment>
<dbReference type="PANTHER" id="PTHR43571:SF1">
    <property type="entry name" value="NADP-SPECIFIC GLUTAMATE DEHYDROGENASE 1-RELATED"/>
    <property type="match status" value="1"/>
</dbReference>
<dbReference type="EMBL" id="BKCJ011194737">
    <property type="protein sequence ID" value="GFD01944.1"/>
    <property type="molecule type" value="Genomic_DNA"/>
</dbReference>
<protein>
    <submittedName>
        <fullName evidence="2">NADP-specific glutamate dehydrogenase</fullName>
    </submittedName>
</protein>
<reference evidence="2" key="1">
    <citation type="journal article" date="2019" name="Sci. Rep.">
        <title>Draft genome of Tanacetum cinerariifolium, the natural source of mosquito coil.</title>
        <authorList>
            <person name="Yamashiro T."/>
            <person name="Shiraishi A."/>
            <person name="Satake H."/>
            <person name="Nakayama K."/>
        </authorList>
    </citation>
    <scope>NUCLEOTIDE SEQUENCE</scope>
</reference>